<gene>
    <name evidence="1" type="ORF">V1478_006113</name>
</gene>
<dbReference type="Proteomes" id="UP001607302">
    <property type="component" value="Unassembled WGS sequence"/>
</dbReference>
<organism evidence="1 2">
    <name type="scientific">Vespula squamosa</name>
    <name type="common">Southern yellow jacket</name>
    <name type="synonym">Wasp</name>
    <dbReference type="NCBI Taxonomy" id="30214"/>
    <lineage>
        <taxon>Eukaryota</taxon>
        <taxon>Metazoa</taxon>
        <taxon>Ecdysozoa</taxon>
        <taxon>Arthropoda</taxon>
        <taxon>Hexapoda</taxon>
        <taxon>Insecta</taxon>
        <taxon>Pterygota</taxon>
        <taxon>Neoptera</taxon>
        <taxon>Endopterygota</taxon>
        <taxon>Hymenoptera</taxon>
        <taxon>Apocrita</taxon>
        <taxon>Aculeata</taxon>
        <taxon>Vespoidea</taxon>
        <taxon>Vespidae</taxon>
        <taxon>Vespinae</taxon>
        <taxon>Vespula</taxon>
    </lineage>
</organism>
<reference evidence="1 2" key="1">
    <citation type="journal article" date="2024" name="Ann. Entomol. Soc. Am.">
        <title>Genomic analyses of the southern and eastern yellowjacket wasps (Hymenoptera: Vespidae) reveal evolutionary signatures of social life.</title>
        <authorList>
            <person name="Catto M.A."/>
            <person name="Caine P.B."/>
            <person name="Orr S.E."/>
            <person name="Hunt B.G."/>
            <person name="Goodisman M.A.D."/>
        </authorList>
    </citation>
    <scope>NUCLEOTIDE SEQUENCE [LARGE SCALE GENOMIC DNA]</scope>
    <source>
        <strain evidence="1">233</strain>
        <tissue evidence="1">Head and thorax</tissue>
    </source>
</reference>
<proteinExistence type="predicted"/>
<dbReference type="AlphaFoldDB" id="A0ABD2B6Y5"/>
<comment type="caution">
    <text evidence="1">The sequence shown here is derived from an EMBL/GenBank/DDBJ whole genome shotgun (WGS) entry which is preliminary data.</text>
</comment>
<name>A0ABD2B6Y5_VESSQ</name>
<dbReference type="EMBL" id="JAUDFV010000132">
    <property type="protein sequence ID" value="KAL2728481.1"/>
    <property type="molecule type" value="Genomic_DNA"/>
</dbReference>
<accession>A0ABD2B6Y5</accession>
<evidence type="ECO:0000313" key="2">
    <source>
        <dbReference type="Proteomes" id="UP001607302"/>
    </source>
</evidence>
<keyword evidence="2" id="KW-1185">Reference proteome</keyword>
<sequence length="85" mass="9193">MATEPAPCDLDVYLNAWELRDGTIKHEFNVVASAIAAVTSVTVGRGITLGGCTSYDATRVFPSSFNILVKKKKKVKTDGPLRFTC</sequence>
<protein>
    <submittedName>
        <fullName evidence="1">Uncharacterized protein</fullName>
    </submittedName>
</protein>
<evidence type="ECO:0000313" key="1">
    <source>
        <dbReference type="EMBL" id="KAL2728481.1"/>
    </source>
</evidence>